<evidence type="ECO:0000256" key="3">
    <source>
        <dbReference type="ARBA" id="ARBA00022576"/>
    </source>
</evidence>
<keyword evidence="14" id="KW-1185">Reference proteome</keyword>
<evidence type="ECO:0000256" key="11">
    <source>
        <dbReference type="RuleBase" id="RU004517"/>
    </source>
</evidence>
<evidence type="ECO:0000256" key="10">
    <source>
        <dbReference type="RuleBase" id="RU004516"/>
    </source>
</evidence>
<evidence type="ECO:0000256" key="9">
    <source>
        <dbReference type="RuleBase" id="RU004106"/>
    </source>
</evidence>
<dbReference type="NCBIfam" id="NF009897">
    <property type="entry name" value="PRK13357.1"/>
    <property type="match status" value="1"/>
</dbReference>
<dbReference type="GO" id="GO:0052656">
    <property type="term" value="F:L-isoleucine-2-oxoglutarate transaminase activity"/>
    <property type="evidence" value="ECO:0007669"/>
    <property type="project" value="RHEA"/>
</dbReference>
<dbReference type="InterPro" id="IPR043131">
    <property type="entry name" value="BCAT-like_N"/>
</dbReference>
<evidence type="ECO:0000256" key="2">
    <source>
        <dbReference type="ARBA" id="ARBA00009320"/>
    </source>
</evidence>
<comment type="similarity">
    <text evidence="2 9">Belongs to the class-IV pyridoxal-phosphate-dependent aminotransferase family.</text>
</comment>
<keyword evidence="3 11" id="KW-0032">Aminotransferase</keyword>
<dbReference type="InterPro" id="IPR001544">
    <property type="entry name" value="Aminotrans_IV"/>
</dbReference>
<feature type="modified residue" description="N6-(pyridoxal phosphate)lysine" evidence="8">
    <location>
        <position position="219"/>
    </location>
</feature>
<dbReference type="InterPro" id="IPR005786">
    <property type="entry name" value="B_amino_transII"/>
</dbReference>
<dbReference type="HOGENOM" id="CLU_031922_0_1_1"/>
<dbReference type="GO" id="GO:0052654">
    <property type="term" value="F:L-leucine-2-oxoglutarate transaminase activity"/>
    <property type="evidence" value="ECO:0007669"/>
    <property type="project" value="RHEA"/>
</dbReference>
<evidence type="ECO:0000313" key="13">
    <source>
        <dbReference type="EMBL" id="KIK54829.1"/>
    </source>
</evidence>
<dbReference type="PROSITE" id="PS00770">
    <property type="entry name" value="AA_TRANSFER_CLASS_4"/>
    <property type="match status" value="1"/>
</dbReference>
<evidence type="ECO:0000256" key="8">
    <source>
        <dbReference type="PIRSR" id="PIRSR006468-1"/>
    </source>
</evidence>
<comment type="cofactor">
    <cofactor evidence="1 10">
        <name>pyridoxal 5'-phosphate</name>
        <dbReference type="ChEBI" id="CHEBI:597326"/>
    </cofactor>
</comment>
<sequence length="407" mass="44295">MAHNEWKSVGNGHLEGPVSIPDLDPSKLTITLTDTPKPLPNPEDLVFGAIMTDHMLVSSFDPINGWSAPEIKPYGPFTLDPASSCFQYATNIFEGMKAYIGPDGKPRLFRPEKNMARLARSAARLALPPFNTNALLELIKKLIVIDQRWIPNLEGHSLYLRPTIIGTRPTLGVAASDRALLYVILSPTGPYFRTGPKPVSLFAAAENVRAWPGGTGSHKVAGNYAPGFLPQKEAAKLGYEQILWLLKDESGWKVTEAGAMNIFVVVGREDGDLDVITPPLDGTILPGVTRESILAIVKAHTDGKLCLPGISPTKCLHAHERSFTIADMEVWAEKGQLLEVFAVGTAAVVAPVGRVGFRDDDSKKAIRDLMLPPYEGGMGPIGRAVRTMIIDIQEGRFEWEGWSVACQ</sequence>
<comment type="catalytic activity">
    <reaction evidence="11">
        <text>L-isoleucine + 2-oxoglutarate = (S)-3-methyl-2-oxopentanoate + L-glutamate</text>
        <dbReference type="Rhea" id="RHEA:24801"/>
        <dbReference type="ChEBI" id="CHEBI:16810"/>
        <dbReference type="ChEBI" id="CHEBI:29985"/>
        <dbReference type="ChEBI" id="CHEBI:35146"/>
        <dbReference type="ChEBI" id="CHEBI:58045"/>
        <dbReference type="EC" id="2.6.1.42"/>
    </reaction>
</comment>
<dbReference type="Proteomes" id="UP000053593">
    <property type="component" value="Unassembled WGS sequence"/>
</dbReference>
<dbReference type="NCBIfam" id="TIGR01123">
    <property type="entry name" value="ilvE_II"/>
    <property type="match status" value="1"/>
</dbReference>
<dbReference type="AlphaFoldDB" id="A0A0D0BYA6"/>
<evidence type="ECO:0000256" key="5">
    <source>
        <dbReference type="ARBA" id="ARBA00022679"/>
    </source>
</evidence>
<keyword evidence="7 11" id="KW-0100">Branched-chain amino acid biosynthesis</keyword>
<evidence type="ECO:0000256" key="12">
    <source>
        <dbReference type="SAM" id="MobiDB-lite"/>
    </source>
</evidence>
<comment type="catalytic activity">
    <reaction evidence="11">
        <text>L-leucine + 2-oxoglutarate = 4-methyl-2-oxopentanoate + L-glutamate</text>
        <dbReference type="Rhea" id="RHEA:18321"/>
        <dbReference type="ChEBI" id="CHEBI:16810"/>
        <dbReference type="ChEBI" id="CHEBI:17865"/>
        <dbReference type="ChEBI" id="CHEBI:29985"/>
        <dbReference type="ChEBI" id="CHEBI:57427"/>
        <dbReference type="EC" id="2.6.1.42"/>
    </reaction>
</comment>
<dbReference type="SUPFAM" id="SSF56752">
    <property type="entry name" value="D-aminoacid aminotransferase-like PLP-dependent enzymes"/>
    <property type="match status" value="1"/>
</dbReference>
<dbReference type="Gene3D" id="3.30.470.10">
    <property type="match status" value="1"/>
</dbReference>
<evidence type="ECO:0000313" key="14">
    <source>
        <dbReference type="Proteomes" id="UP000053593"/>
    </source>
</evidence>
<dbReference type="PIRSF" id="PIRSF006468">
    <property type="entry name" value="BCAT1"/>
    <property type="match status" value="1"/>
</dbReference>
<gene>
    <name evidence="13" type="ORF">GYMLUDRAFT_62895</name>
</gene>
<evidence type="ECO:0000256" key="7">
    <source>
        <dbReference type="ARBA" id="ARBA00023304"/>
    </source>
</evidence>
<dbReference type="EMBL" id="KN834812">
    <property type="protein sequence ID" value="KIK54829.1"/>
    <property type="molecule type" value="Genomic_DNA"/>
</dbReference>
<dbReference type="InterPro" id="IPR036038">
    <property type="entry name" value="Aminotransferase-like"/>
</dbReference>
<dbReference type="GO" id="GO:0009098">
    <property type="term" value="P:L-leucine biosynthetic process"/>
    <property type="evidence" value="ECO:0007669"/>
    <property type="project" value="TreeGrafter"/>
</dbReference>
<protein>
    <recommendedName>
        <fullName evidence="11">Branched-chain-amino-acid aminotransferase</fullName>
        <ecNumber evidence="11">2.6.1.42</ecNumber>
    </recommendedName>
</protein>
<dbReference type="Gene3D" id="3.20.10.10">
    <property type="entry name" value="D-amino Acid Aminotransferase, subunit A, domain 2"/>
    <property type="match status" value="1"/>
</dbReference>
<dbReference type="InterPro" id="IPR018300">
    <property type="entry name" value="Aminotrans_IV_CS"/>
</dbReference>
<feature type="region of interest" description="Disordered" evidence="12">
    <location>
        <begin position="1"/>
        <end position="20"/>
    </location>
</feature>
<dbReference type="PANTHER" id="PTHR11825">
    <property type="entry name" value="SUBGROUP IIII AMINOTRANSFERASE"/>
    <property type="match status" value="1"/>
</dbReference>
<dbReference type="InterPro" id="IPR043132">
    <property type="entry name" value="BCAT-like_C"/>
</dbReference>
<dbReference type="GO" id="GO:0052655">
    <property type="term" value="F:L-valine-2-oxoglutarate transaminase activity"/>
    <property type="evidence" value="ECO:0007669"/>
    <property type="project" value="RHEA"/>
</dbReference>
<evidence type="ECO:0000256" key="6">
    <source>
        <dbReference type="ARBA" id="ARBA00022898"/>
    </source>
</evidence>
<evidence type="ECO:0000256" key="4">
    <source>
        <dbReference type="ARBA" id="ARBA00022605"/>
    </source>
</evidence>
<dbReference type="GO" id="GO:0009099">
    <property type="term" value="P:L-valine biosynthetic process"/>
    <property type="evidence" value="ECO:0007669"/>
    <property type="project" value="TreeGrafter"/>
</dbReference>
<dbReference type="PANTHER" id="PTHR11825:SF44">
    <property type="entry name" value="BRANCHED-CHAIN-AMINO-ACID AMINOTRANSFERASE"/>
    <property type="match status" value="1"/>
</dbReference>
<dbReference type="FunFam" id="3.30.470.10:FF:000002">
    <property type="entry name" value="Branched-chain-amino-acid aminotransferase"/>
    <property type="match status" value="1"/>
</dbReference>
<keyword evidence="6 10" id="KW-0663">Pyridoxal phosphate</keyword>
<dbReference type="CDD" id="cd01557">
    <property type="entry name" value="BCAT_beta_family"/>
    <property type="match status" value="1"/>
</dbReference>
<dbReference type="OrthoDB" id="1732691at2759"/>
<name>A0A0D0BYA6_9AGAR</name>
<dbReference type="Pfam" id="PF01063">
    <property type="entry name" value="Aminotran_4"/>
    <property type="match status" value="1"/>
</dbReference>
<keyword evidence="5 11" id="KW-0808">Transferase</keyword>
<keyword evidence="4 11" id="KW-0028">Amino-acid biosynthesis</keyword>
<dbReference type="EC" id="2.6.1.42" evidence="11"/>
<reference evidence="13 14" key="1">
    <citation type="submission" date="2014-04" db="EMBL/GenBank/DDBJ databases">
        <title>Evolutionary Origins and Diversification of the Mycorrhizal Mutualists.</title>
        <authorList>
            <consortium name="DOE Joint Genome Institute"/>
            <consortium name="Mycorrhizal Genomics Consortium"/>
            <person name="Kohler A."/>
            <person name="Kuo A."/>
            <person name="Nagy L.G."/>
            <person name="Floudas D."/>
            <person name="Copeland A."/>
            <person name="Barry K.W."/>
            <person name="Cichocki N."/>
            <person name="Veneault-Fourrey C."/>
            <person name="LaButti K."/>
            <person name="Lindquist E.A."/>
            <person name="Lipzen A."/>
            <person name="Lundell T."/>
            <person name="Morin E."/>
            <person name="Murat C."/>
            <person name="Riley R."/>
            <person name="Ohm R."/>
            <person name="Sun H."/>
            <person name="Tunlid A."/>
            <person name="Henrissat B."/>
            <person name="Grigoriev I.V."/>
            <person name="Hibbett D.S."/>
            <person name="Martin F."/>
        </authorList>
    </citation>
    <scope>NUCLEOTIDE SEQUENCE [LARGE SCALE GENOMIC DNA]</scope>
    <source>
        <strain evidence="13 14">FD-317 M1</strain>
    </source>
</reference>
<evidence type="ECO:0000256" key="1">
    <source>
        <dbReference type="ARBA" id="ARBA00001933"/>
    </source>
</evidence>
<dbReference type="InterPro" id="IPR033939">
    <property type="entry name" value="BCAT_family"/>
</dbReference>
<dbReference type="GO" id="GO:0005739">
    <property type="term" value="C:mitochondrion"/>
    <property type="evidence" value="ECO:0007669"/>
    <property type="project" value="TreeGrafter"/>
</dbReference>
<comment type="catalytic activity">
    <reaction evidence="11">
        <text>L-valine + 2-oxoglutarate = 3-methyl-2-oxobutanoate + L-glutamate</text>
        <dbReference type="Rhea" id="RHEA:24813"/>
        <dbReference type="ChEBI" id="CHEBI:11851"/>
        <dbReference type="ChEBI" id="CHEBI:16810"/>
        <dbReference type="ChEBI" id="CHEBI:29985"/>
        <dbReference type="ChEBI" id="CHEBI:57762"/>
        <dbReference type="EC" id="2.6.1.42"/>
    </reaction>
</comment>
<organism evidence="13 14">
    <name type="scientific">Collybiopsis luxurians FD-317 M1</name>
    <dbReference type="NCBI Taxonomy" id="944289"/>
    <lineage>
        <taxon>Eukaryota</taxon>
        <taxon>Fungi</taxon>
        <taxon>Dikarya</taxon>
        <taxon>Basidiomycota</taxon>
        <taxon>Agaricomycotina</taxon>
        <taxon>Agaricomycetes</taxon>
        <taxon>Agaricomycetidae</taxon>
        <taxon>Agaricales</taxon>
        <taxon>Marasmiineae</taxon>
        <taxon>Omphalotaceae</taxon>
        <taxon>Collybiopsis</taxon>
        <taxon>Collybiopsis luxurians</taxon>
    </lineage>
</organism>
<accession>A0A0D0BYA6</accession>
<proteinExistence type="inferred from homology"/>